<dbReference type="PANTHER" id="PTHR46238:SF8">
    <property type="entry name" value="ENDONUCLEASE_EXONUCLEASE_PHOSPHATASE DOMAIN-CONTAINING PROTEIN"/>
    <property type="match status" value="1"/>
</dbReference>
<dbReference type="OrthoDB" id="5848222at2759"/>
<organism evidence="1 2">
    <name type="scientific">Ancylostoma duodenale</name>
    <dbReference type="NCBI Taxonomy" id="51022"/>
    <lineage>
        <taxon>Eukaryota</taxon>
        <taxon>Metazoa</taxon>
        <taxon>Ecdysozoa</taxon>
        <taxon>Nematoda</taxon>
        <taxon>Chromadorea</taxon>
        <taxon>Rhabditida</taxon>
        <taxon>Rhabditina</taxon>
        <taxon>Rhabditomorpha</taxon>
        <taxon>Strongyloidea</taxon>
        <taxon>Ancylostomatidae</taxon>
        <taxon>Ancylostomatinae</taxon>
        <taxon>Ancylostoma</taxon>
    </lineage>
</organism>
<protein>
    <submittedName>
        <fullName evidence="1">Uncharacterized protein</fullName>
    </submittedName>
</protein>
<name>A0A0C2DUU5_9BILA</name>
<dbReference type="Proteomes" id="UP000054047">
    <property type="component" value="Unassembled WGS sequence"/>
</dbReference>
<dbReference type="EMBL" id="KN727045">
    <property type="protein sequence ID" value="KIH66617.1"/>
    <property type="molecule type" value="Genomic_DNA"/>
</dbReference>
<sequence>MKRRMSVMEMRMLRWMAGVTHLDCICNQDIRQRYGVAAIVDKLHEARLRWFGHVLCAEGDKTCGIGFDVEVAGKLPKGRPKQLWLDTLHADLKQARIHHHPSSAQQDTLA</sequence>
<dbReference type="AlphaFoldDB" id="A0A0C2DUU5"/>
<keyword evidence="2" id="KW-1185">Reference proteome</keyword>
<reference evidence="1 2" key="1">
    <citation type="submission" date="2013-12" db="EMBL/GenBank/DDBJ databases">
        <title>Draft genome of the parsitic nematode Ancylostoma duodenale.</title>
        <authorList>
            <person name="Mitreva M."/>
        </authorList>
    </citation>
    <scope>NUCLEOTIDE SEQUENCE [LARGE SCALE GENOMIC DNA]</scope>
    <source>
        <strain evidence="1 2">Zhejiang</strain>
    </source>
</reference>
<proteinExistence type="predicted"/>
<evidence type="ECO:0000313" key="1">
    <source>
        <dbReference type="EMBL" id="KIH66617.1"/>
    </source>
</evidence>
<evidence type="ECO:0000313" key="2">
    <source>
        <dbReference type="Proteomes" id="UP000054047"/>
    </source>
</evidence>
<accession>A0A0C2DUU5</accession>
<dbReference type="PANTHER" id="PTHR46238">
    <property type="entry name" value="REVERSE TRANSCRIPTASE DOMAIN-CONTAINING PROTEIN"/>
    <property type="match status" value="1"/>
</dbReference>
<gene>
    <name evidence="1" type="ORF">ANCDUO_03055</name>
</gene>